<keyword evidence="8" id="KW-0067">ATP-binding</keyword>
<evidence type="ECO:0000256" key="4">
    <source>
        <dbReference type="ARBA" id="ARBA00022679"/>
    </source>
</evidence>
<comment type="pathway">
    <text evidence="1 12">Carbohydrate degradation; glycolysis; pyruvate from D-glyceraldehyde 3-phosphate: step 5/5.</text>
</comment>
<dbReference type="GO" id="GO:0005524">
    <property type="term" value="F:ATP binding"/>
    <property type="evidence" value="ECO:0007669"/>
    <property type="project" value="UniProtKB-KW"/>
</dbReference>
<reference evidence="14" key="1">
    <citation type="journal article" date="2021" name="PeerJ">
        <title>Extensive microbial diversity within the chicken gut microbiome revealed by metagenomics and culture.</title>
        <authorList>
            <person name="Gilroy R."/>
            <person name="Ravi A."/>
            <person name="Getino M."/>
            <person name="Pursley I."/>
            <person name="Horton D.L."/>
            <person name="Alikhan N.F."/>
            <person name="Baker D."/>
            <person name="Gharbi K."/>
            <person name="Hall N."/>
            <person name="Watson M."/>
            <person name="Adriaenssens E.M."/>
            <person name="Foster-Nyarko E."/>
            <person name="Jarju S."/>
            <person name="Secka A."/>
            <person name="Antonio M."/>
            <person name="Oren A."/>
            <person name="Chaudhuri R.R."/>
            <person name="La Ragione R."/>
            <person name="Hildebrand F."/>
            <person name="Pallen M.J."/>
        </authorList>
    </citation>
    <scope>NUCLEOTIDE SEQUENCE</scope>
    <source>
        <strain evidence="14">CHK179-7159</strain>
    </source>
</reference>
<keyword evidence="9 12" id="KW-0460">Magnesium</keyword>
<comment type="catalytic activity">
    <reaction evidence="12">
        <text>pyruvate + ATP = phosphoenolpyruvate + ADP + H(+)</text>
        <dbReference type="Rhea" id="RHEA:18157"/>
        <dbReference type="ChEBI" id="CHEBI:15361"/>
        <dbReference type="ChEBI" id="CHEBI:15378"/>
        <dbReference type="ChEBI" id="CHEBI:30616"/>
        <dbReference type="ChEBI" id="CHEBI:58702"/>
        <dbReference type="ChEBI" id="CHEBI:456216"/>
        <dbReference type="EC" id="2.7.1.40"/>
    </reaction>
</comment>
<evidence type="ECO:0000256" key="7">
    <source>
        <dbReference type="ARBA" id="ARBA00022777"/>
    </source>
</evidence>
<dbReference type="GO" id="GO:0004743">
    <property type="term" value="F:pyruvate kinase activity"/>
    <property type="evidence" value="ECO:0007669"/>
    <property type="project" value="UniProtKB-EC"/>
</dbReference>
<keyword evidence="7 12" id="KW-0418">Kinase</keyword>
<evidence type="ECO:0000256" key="11">
    <source>
        <dbReference type="ARBA" id="ARBA00023317"/>
    </source>
</evidence>
<dbReference type="AlphaFoldDB" id="A0A9D2I9Q2"/>
<accession>A0A9D2I9Q2</accession>
<gene>
    <name evidence="14" type="ORF">H9717_14655</name>
</gene>
<comment type="caution">
    <text evidence="14">The sequence shown here is derived from an EMBL/GenBank/DDBJ whole genome shotgun (WGS) entry which is preliminary data.</text>
</comment>
<evidence type="ECO:0000256" key="10">
    <source>
        <dbReference type="ARBA" id="ARBA00023152"/>
    </source>
</evidence>
<dbReference type="EMBL" id="DWYY01000169">
    <property type="protein sequence ID" value="HJA94328.1"/>
    <property type="molecule type" value="Genomic_DNA"/>
</dbReference>
<dbReference type="GO" id="GO:0000287">
    <property type="term" value="F:magnesium ion binding"/>
    <property type="evidence" value="ECO:0007669"/>
    <property type="project" value="InterPro"/>
</dbReference>
<feature type="domain" description="Pyruvate kinase barrel" evidence="13">
    <location>
        <begin position="17"/>
        <end position="125"/>
    </location>
</feature>
<name>A0A9D2I9Q2_9FIRM</name>
<evidence type="ECO:0000256" key="5">
    <source>
        <dbReference type="ARBA" id="ARBA00022723"/>
    </source>
</evidence>
<keyword evidence="6" id="KW-0547">Nucleotide-binding</keyword>
<dbReference type="Pfam" id="PF00224">
    <property type="entry name" value="PK"/>
    <property type="match status" value="1"/>
</dbReference>
<evidence type="ECO:0000256" key="3">
    <source>
        <dbReference type="ARBA" id="ARBA00012142"/>
    </source>
</evidence>
<dbReference type="EC" id="2.7.1.40" evidence="3 12"/>
<protein>
    <recommendedName>
        <fullName evidence="3 12">Pyruvate kinase</fullName>
        <ecNumber evidence="3 12">2.7.1.40</ecNumber>
    </recommendedName>
</protein>
<evidence type="ECO:0000256" key="12">
    <source>
        <dbReference type="RuleBase" id="RU000504"/>
    </source>
</evidence>
<evidence type="ECO:0000256" key="8">
    <source>
        <dbReference type="ARBA" id="ARBA00022840"/>
    </source>
</evidence>
<evidence type="ECO:0000256" key="9">
    <source>
        <dbReference type="ARBA" id="ARBA00022842"/>
    </source>
</evidence>
<evidence type="ECO:0000256" key="6">
    <source>
        <dbReference type="ARBA" id="ARBA00022741"/>
    </source>
</evidence>
<evidence type="ECO:0000256" key="2">
    <source>
        <dbReference type="ARBA" id="ARBA00008663"/>
    </source>
</evidence>
<dbReference type="GO" id="GO:0016301">
    <property type="term" value="F:kinase activity"/>
    <property type="evidence" value="ECO:0007669"/>
    <property type="project" value="UniProtKB-KW"/>
</dbReference>
<evidence type="ECO:0000313" key="15">
    <source>
        <dbReference type="Proteomes" id="UP000886858"/>
    </source>
</evidence>
<keyword evidence="5" id="KW-0479">Metal-binding</keyword>
<dbReference type="PRINTS" id="PR01050">
    <property type="entry name" value="PYRUVTKNASE"/>
</dbReference>
<comment type="similarity">
    <text evidence="2 12">Belongs to the pyruvate kinase family.</text>
</comment>
<organism evidence="14 15">
    <name type="scientific">Candidatus Eisenbergiella merdipullorum</name>
    <dbReference type="NCBI Taxonomy" id="2838553"/>
    <lineage>
        <taxon>Bacteria</taxon>
        <taxon>Bacillati</taxon>
        <taxon>Bacillota</taxon>
        <taxon>Clostridia</taxon>
        <taxon>Lachnospirales</taxon>
        <taxon>Lachnospiraceae</taxon>
        <taxon>Eisenbergiella</taxon>
    </lineage>
</organism>
<keyword evidence="11" id="KW-0670">Pyruvate</keyword>
<evidence type="ECO:0000313" key="14">
    <source>
        <dbReference type="EMBL" id="HJA94328.1"/>
    </source>
</evidence>
<reference evidence="14" key="2">
    <citation type="submission" date="2021-04" db="EMBL/GenBank/DDBJ databases">
        <authorList>
            <person name="Gilroy R."/>
        </authorList>
    </citation>
    <scope>NUCLEOTIDE SEQUENCE</scope>
    <source>
        <strain evidence="14">CHK179-7159</strain>
    </source>
</reference>
<keyword evidence="10 12" id="KW-0324">Glycolysis</keyword>
<sequence length="161" mass="18163">MLENYLQYLREIKPRKVVLSFAEDIGTLNEISGCIKNLLPHVEIIPKIETQTGVDNCKNIMESFKTIMLGRGDLALFSEISSFGYNQNYVLDMGEKNNANVIVATDILTSLYENMIPARGDLTDIYYLKGKKVKDIVVSAGISIQPELFGRFCNLVEDDFK</sequence>
<dbReference type="GO" id="GO:0030955">
    <property type="term" value="F:potassium ion binding"/>
    <property type="evidence" value="ECO:0007669"/>
    <property type="project" value="InterPro"/>
</dbReference>
<dbReference type="InterPro" id="IPR040442">
    <property type="entry name" value="Pyrv_kinase-like_dom_sf"/>
</dbReference>
<proteinExistence type="inferred from homology"/>
<evidence type="ECO:0000259" key="13">
    <source>
        <dbReference type="Pfam" id="PF00224"/>
    </source>
</evidence>
<dbReference type="Gene3D" id="3.20.20.60">
    <property type="entry name" value="Phosphoenolpyruvate-binding domains"/>
    <property type="match status" value="1"/>
</dbReference>
<dbReference type="InterPro" id="IPR015793">
    <property type="entry name" value="Pyrv_Knase_brl"/>
</dbReference>
<dbReference type="InterPro" id="IPR001697">
    <property type="entry name" value="Pyr_Knase"/>
</dbReference>
<keyword evidence="4 12" id="KW-0808">Transferase</keyword>
<dbReference type="SUPFAM" id="SSF51621">
    <property type="entry name" value="Phosphoenolpyruvate/pyruvate domain"/>
    <property type="match status" value="1"/>
</dbReference>
<evidence type="ECO:0000256" key="1">
    <source>
        <dbReference type="ARBA" id="ARBA00004997"/>
    </source>
</evidence>
<dbReference type="PANTHER" id="PTHR11817">
    <property type="entry name" value="PYRUVATE KINASE"/>
    <property type="match status" value="1"/>
</dbReference>
<dbReference type="InterPro" id="IPR015813">
    <property type="entry name" value="Pyrv/PenolPyrv_kinase-like_dom"/>
</dbReference>
<dbReference type="Proteomes" id="UP000886858">
    <property type="component" value="Unassembled WGS sequence"/>
</dbReference>